<reference evidence="2" key="1">
    <citation type="journal article" date="2020" name="Genome Biol.">
        <title>Gamete binning: chromosome-level and haplotype-resolved genome assembly enabled by high-throughput single-cell sequencing of gamete genomes.</title>
        <authorList>
            <person name="Campoy J.A."/>
            <person name="Sun H."/>
            <person name="Goel M."/>
            <person name="Jiao W.-B."/>
            <person name="Folz-Donahue K."/>
            <person name="Wang N."/>
            <person name="Rubio M."/>
            <person name="Liu C."/>
            <person name="Kukat C."/>
            <person name="Ruiz D."/>
            <person name="Huettel B."/>
            <person name="Schneeberger K."/>
        </authorList>
    </citation>
    <scope>NUCLEOTIDE SEQUENCE [LARGE SCALE GENOMIC DNA]</scope>
    <source>
        <strain evidence="2">cv. Rojo Pasion</strain>
    </source>
</reference>
<gene>
    <name evidence="1" type="ORF">ORAREDHAP_LOCUS308</name>
</gene>
<dbReference type="AlphaFoldDB" id="A0A6J5VWA1"/>
<keyword evidence="2" id="KW-1185">Reference proteome</keyword>
<name>A0A6J5VWA1_PRUAR</name>
<accession>A0A6J5VWA1</accession>
<sequence>MVRELVSVERRRWALMKRWSWMKAYQAFETHRDRIKSLGGSRKRMSKISSGGRVVMVGIDS</sequence>
<proteinExistence type="predicted"/>
<dbReference type="EMBL" id="CAEKKB010000001">
    <property type="protein sequence ID" value="CAB4292162.1"/>
    <property type="molecule type" value="Genomic_DNA"/>
</dbReference>
<dbReference type="Proteomes" id="UP000507245">
    <property type="component" value="Unassembled WGS sequence"/>
</dbReference>
<evidence type="ECO:0000313" key="1">
    <source>
        <dbReference type="EMBL" id="CAB4292162.1"/>
    </source>
</evidence>
<evidence type="ECO:0000313" key="2">
    <source>
        <dbReference type="Proteomes" id="UP000507245"/>
    </source>
</evidence>
<protein>
    <submittedName>
        <fullName evidence="1">Uncharacterized protein</fullName>
    </submittedName>
</protein>
<organism evidence="1 2">
    <name type="scientific">Prunus armeniaca</name>
    <name type="common">Apricot</name>
    <name type="synonym">Armeniaca vulgaris</name>
    <dbReference type="NCBI Taxonomy" id="36596"/>
    <lineage>
        <taxon>Eukaryota</taxon>
        <taxon>Viridiplantae</taxon>
        <taxon>Streptophyta</taxon>
        <taxon>Embryophyta</taxon>
        <taxon>Tracheophyta</taxon>
        <taxon>Spermatophyta</taxon>
        <taxon>Magnoliopsida</taxon>
        <taxon>eudicotyledons</taxon>
        <taxon>Gunneridae</taxon>
        <taxon>Pentapetalae</taxon>
        <taxon>rosids</taxon>
        <taxon>fabids</taxon>
        <taxon>Rosales</taxon>
        <taxon>Rosaceae</taxon>
        <taxon>Amygdaloideae</taxon>
        <taxon>Amygdaleae</taxon>
        <taxon>Prunus</taxon>
    </lineage>
</organism>